<dbReference type="GeneTree" id="ENSGT00940000165351"/>
<sequence>MNQSDPSNPAPEGPAPGLQTDVQPPPVQPHLTQSEPVYEVVLQVHEEHTYMCPDPASPPAGLQPENQSPPVQPVMNISATVNAVPQLIQPYKDYPVQSYLPNPIPQTAGPGQVPPAGLQPQNQPLPVQTALNQSGLSNPAHHQVQSYTGHPVQIYPPNAIPQTAGPGQVPPGAVLQPQNQPLPVQTLMNQSPNPMPQPGQQLSTYPVGGYVVPGQVPPLAGLQLGNHPPQVQTVILSTPGHPVQNNLPNLMPQSEGPAPAPPAIELQSMSPPPPVQPDLNQSGPSNPAPDQVQPYAAPAVPPLVLLYGVPPGLEYLTQIDQILVHQKMECIEMFTGFETNNKYEIKNSIGQEIYHAKEKSNCFMRNIFGPARGFRMEIKDHMGQEVIHMERPMRCFMQEIEVQAPPGITIGYVKQEWSCLFPKFSILGPNNEVLLKIRGPFLPFKCCGDINFEVKGMIGKDSIGRITKQRSGFIKKCISDATNFCIQFPMDMDVNMKAVLLGACLLIDIMFFEKGGNLFLKLLKGF</sequence>
<dbReference type="Ensembl" id="ENSCCRT00000049795.2">
    <property type="protein sequence ID" value="ENSCCRP00000045937.2"/>
    <property type="gene ID" value="ENSCCRG00000024562.2"/>
</dbReference>
<evidence type="ECO:0000256" key="9">
    <source>
        <dbReference type="ARBA" id="ARBA00023139"/>
    </source>
</evidence>
<dbReference type="PANTHER" id="PTHR23248:SF38">
    <property type="entry name" value="PHOSPHOLIPID SCRAMBLASE 1"/>
    <property type="match status" value="1"/>
</dbReference>
<evidence type="ECO:0000256" key="4">
    <source>
        <dbReference type="ARBA" id="ARBA00022553"/>
    </source>
</evidence>
<accession>A0A8C1CE06</accession>
<evidence type="ECO:0000313" key="13">
    <source>
        <dbReference type="Proteomes" id="UP001108240"/>
    </source>
</evidence>
<keyword evidence="13" id="KW-1185">Reference proteome</keyword>
<feature type="compositionally biased region" description="Polar residues" evidence="11">
    <location>
        <begin position="243"/>
        <end position="252"/>
    </location>
</feature>
<reference evidence="12" key="2">
    <citation type="submission" date="2025-09" db="UniProtKB">
        <authorList>
            <consortium name="Ensembl"/>
        </authorList>
    </citation>
    <scope>IDENTIFICATION</scope>
</reference>
<keyword evidence="5" id="KW-0812">Transmembrane</keyword>
<dbReference type="InterPro" id="IPR005552">
    <property type="entry name" value="Scramblase"/>
</dbReference>
<evidence type="ECO:0000256" key="6">
    <source>
        <dbReference type="ARBA" id="ARBA00022837"/>
    </source>
</evidence>
<proteinExistence type="inferred from homology"/>
<reference evidence="12" key="1">
    <citation type="submission" date="2025-08" db="UniProtKB">
        <authorList>
            <consortium name="Ensembl"/>
        </authorList>
    </citation>
    <scope>IDENTIFICATION</scope>
</reference>
<evidence type="ECO:0000256" key="11">
    <source>
        <dbReference type="SAM" id="MobiDB-lite"/>
    </source>
</evidence>
<evidence type="ECO:0000256" key="5">
    <source>
        <dbReference type="ARBA" id="ARBA00022692"/>
    </source>
</evidence>
<dbReference type="PANTHER" id="PTHR23248">
    <property type="entry name" value="PHOSPHOLIPID SCRAMBLASE-RELATED"/>
    <property type="match status" value="1"/>
</dbReference>
<keyword evidence="7" id="KW-1133">Transmembrane helix</keyword>
<evidence type="ECO:0000256" key="1">
    <source>
        <dbReference type="ARBA" id="ARBA00001913"/>
    </source>
</evidence>
<dbReference type="Pfam" id="PF03803">
    <property type="entry name" value="Scramblase"/>
    <property type="match status" value="1"/>
</dbReference>
<comment type="cofactor">
    <cofactor evidence="1">
        <name>Ca(2+)</name>
        <dbReference type="ChEBI" id="CHEBI:29108"/>
    </cofactor>
</comment>
<evidence type="ECO:0000256" key="2">
    <source>
        <dbReference type="ARBA" id="ARBA00004606"/>
    </source>
</evidence>
<keyword evidence="8" id="KW-0472">Membrane</keyword>
<organism evidence="12 13">
    <name type="scientific">Cyprinus carpio carpio</name>
    <dbReference type="NCBI Taxonomy" id="630221"/>
    <lineage>
        <taxon>Eukaryota</taxon>
        <taxon>Metazoa</taxon>
        <taxon>Chordata</taxon>
        <taxon>Craniata</taxon>
        <taxon>Vertebrata</taxon>
        <taxon>Euteleostomi</taxon>
        <taxon>Actinopterygii</taxon>
        <taxon>Neopterygii</taxon>
        <taxon>Teleostei</taxon>
        <taxon>Ostariophysi</taxon>
        <taxon>Cypriniformes</taxon>
        <taxon>Cyprinidae</taxon>
        <taxon>Cyprininae</taxon>
        <taxon>Cyprinus</taxon>
    </lineage>
</organism>
<evidence type="ECO:0000256" key="8">
    <source>
        <dbReference type="ARBA" id="ARBA00023136"/>
    </source>
</evidence>
<evidence type="ECO:0000256" key="3">
    <source>
        <dbReference type="ARBA" id="ARBA00005350"/>
    </source>
</evidence>
<keyword evidence="9" id="KW-0564">Palmitate</keyword>
<keyword evidence="6" id="KW-0106">Calcium</keyword>
<dbReference type="GO" id="GO:0005886">
    <property type="term" value="C:plasma membrane"/>
    <property type="evidence" value="ECO:0007669"/>
    <property type="project" value="TreeGrafter"/>
</dbReference>
<dbReference type="GO" id="GO:0017128">
    <property type="term" value="F:phospholipid scramblase activity"/>
    <property type="evidence" value="ECO:0007669"/>
    <property type="project" value="InterPro"/>
</dbReference>
<keyword evidence="4" id="KW-0597">Phosphoprotein</keyword>
<comment type="similarity">
    <text evidence="3">Belongs to the phospholipid scramblase family.</text>
</comment>
<evidence type="ECO:0000313" key="12">
    <source>
        <dbReference type="Ensembl" id="ENSCCRP00000045937.2"/>
    </source>
</evidence>
<feature type="region of interest" description="Disordered" evidence="11">
    <location>
        <begin position="236"/>
        <end position="291"/>
    </location>
</feature>
<name>A0A8C1CE06_CYPCA</name>
<evidence type="ECO:0000256" key="10">
    <source>
        <dbReference type="ARBA" id="ARBA00023288"/>
    </source>
</evidence>
<evidence type="ECO:0000256" key="7">
    <source>
        <dbReference type="ARBA" id="ARBA00022989"/>
    </source>
</evidence>
<comment type="subcellular location">
    <subcellularLocation>
        <location evidence="2">Membrane</location>
        <topology evidence="2">Single-pass type II membrane protein</topology>
    </subcellularLocation>
</comment>
<protein>
    <submittedName>
        <fullName evidence="12">Si:dkey-62k3.6</fullName>
    </submittedName>
</protein>
<keyword evidence="10" id="KW-0449">Lipoprotein</keyword>
<feature type="compositionally biased region" description="Polar residues" evidence="11">
    <location>
        <begin position="64"/>
        <end position="73"/>
    </location>
</feature>
<feature type="region of interest" description="Disordered" evidence="11">
    <location>
        <begin position="49"/>
        <end position="73"/>
    </location>
</feature>
<dbReference type="AlphaFoldDB" id="A0A8C1CE06"/>
<feature type="region of interest" description="Disordered" evidence="11">
    <location>
        <begin position="1"/>
        <end position="36"/>
    </location>
</feature>
<dbReference type="Proteomes" id="UP001108240">
    <property type="component" value="Unplaced"/>
</dbReference>
<dbReference type="OMA" id="TGMPMTG"/>